<dbReference type="EMBL" id="LXQA010389980">
    <property type="protein sequence ID" value="MCI48682.1"/>
    <property type="molecule type" value="Genomic_DNA"/>
</dbReference>
<feature type="non-terminal residue" evidence="2">
    <location>
        <position position="1"/>
    </location>
</feature>
<organism evidence="2 3">
    <name type="scientific">Trifolium medium</name>
    <dbReference type="NCBI Taxonomy" id="97028"/>
    <lineage>
        <taxon>Eukaryota</taxon>
        <taxon>Viridiplantae</taxon>
        <taxon>Streptophyta</taxon>
        <taxon>Embryophyta</taxon>
        <taxon>Tracheophyta</taxon>
        <taxon>Spermatophyta</taxon>
        <taxon>Magnoliopsida</taxon>
        <taxon>eudicotyledons</taxon>
        <taxon>Gunneridae</taxon>
        <taxon>Pentapetalae</taxon>
        <taxon>rosids</taxon>
        <taxon>fabids</taxon>
        <taxon>Fabales</taxon>
        <taxon>Fabaceae</taxon>
        <taxon>Papilionoideae</taxon>
        <taxon>50 kb inversion clade</taxon>
        <taxon>NPAAA clade</taxon>
        <taxon>Hologalegina</taxon>
        <taxon>IRL clade</taxon>
        <taxon>Trifolieae</taxon>
        <taxon>Trifolium</taxon>
    </lineage>
</organism>
<dbReference type="InterPro" id="IPR016197">
    <property type="entry name" value="Chromo-like_dom_sf"/>
</dbReference>
<proteinExistence type="predicted"/>
<accession>A0A392SJR5</accession>
<dbReference type="Pfam" id="PF00385">
    <property type="entry name" value="Chromo"/>
    <property type="match status" value="1"/>
</dbReference>
<name>A0A392SJR5_9FABA</name>
<dbReference type="AlphaFoldDB" id="A0A392SJR5"/>
<reference evidence="2 3" key="1">
    <citation type="journal article" date="2018" name="Front. Plant Sci.">
        <title>Red Clover (Trifolium pratense) and Zigzag Clover (T. medium) - A Picture of Genomic Similarities and Differences.</title>
        <authorList>
            <person name="Dluhosova J."/>
            <person name="Istvanek J."/>
            <person name="Nedelnik J."/>
            <person name="Repkova J."/>
        </authorList>
    </citation>
    <scope>NUCLEOTIDE SEQUENCE [LARGE SCALE GENOMIC DNA]</scope>
    <source>
        <strain evidence="3">cv. 10/8</strain>
        <tissue evidence="2">Leaf</tissue>
    </source>
</reference>
<sequence>NVFHVSQLKLCTNPQGQPVQHIPAPLVHVGKIPIAILDRKMVKRGHKAATKVLIQWKDLPLDKATWEFYYDFLKKYPDFHP</sequence>
<feature type="domain" description="Chromo" evidence="1">
    <location>
        <begin position="35"/>
        <end position="68"/>
    </location>
</feature>
<dbReference type="InterPro" id="IPR023780">
    <property type="entry name" value="Chromo_domain"/>
</dbReference>
<evidence type="ECO:0000313" key="3">
    <source>
        <dbReference type="Proteomes" id="UP000265520"/>
    </source>
</evidence>
<evidence type="ECO:0000313" key="2">
    <source>
        <dbReference type="EMBL" id="MCI48682.1"/>
    </source>
</evidence>
<evidence type="ECO:0000259" key="1">
    <source>
        <dbReference type="Pfam" id="PF00385"/>
    </source>
</evidence>
<protein>
    <recommendedName>
        <fullName evidence="1">Chromo domain-containing protein</fullName>
    </recommendedName>
</protein>
<dbReference type="Gene3D" id="2.40.50.40">
    <property type="match status" value="1"/>
</dbReference>
<keyword evidence="3" id="KW-1185">Reference proteome</keyword>
<comment type="caution">
    <text evidence="2">The sequence shown here is derived from an EMBL/GenBank/DDBJ whole genome shotgun (WGS) entry which is preliminary data.</text>
</comment>
<dbReference type="SUPFAM" id="SSF54160">
    <property type="entry name" value="Chromo domain-like"/>
    <property type="match status" value="1"/>
</dbReference>
<dbReference type="Proteomes" id="UP000265520">
    <property type="component" value="Unassembled WGS sequence"/>
</dbReference>